<gene>
    <name evidence="7" type="ORF">POM88_038682</name>
</gene>
<proteinExistence type="inferred from homology"/>
<keyword evidence="8" id="KW-1185">Reference proteome</keyword>
<evidence type="ECO:0000259" key="6">
    <source>
        <dbReference type="PROSITE" id="PS50600"/>
    </source>
</evidence>
<evidence type="ECO:0000256" key="2">
    <source>
        <dbReference type="ARBA" id="ARBA00022670"/>
    </source>
</evidence>
<dbReference type="PROSITE" id="PS50600">
    <property type="entry name" value="ULP_PROTEASE"/>
    <property type="match status" value="1"/>
</dbReference>
<dbReference type="GO" id="GO:0008234">
    <property type="term" value="F:cysteine-type peptidase activity"/>
    <property type="evidence" value="ECO:0007669"/>
    <property type="project" value="UniProtKB-KW"/>
</dbReference>
<dbReference type="GO" id="GO:0019784">
    <property type="term" value="F:deNEDDylase activity"/>
    <property type="evidence" value="ECO:0007669"/>
    <property type="project" value="InterPro"/>
</dbReference>
<dbReference type="Pfam" id="PF02902">
    <property type="entry name" value="Peptidase_C48"/>
    <property type="match status" value="1"/>
</dbReference>
<dbReference type="AlphaFoldDB" id="A0AAD8M746"/>
<organism evidence="7 8">
    <name type="scientific">Heracleum sosnowskyi</name>
    <dbReference type="NCBI Taxonomy" id="360622"/>
    <lineage>
        <taxon>Eukaryota</taxon>
        <taxon>Viridiplantae</taxon>
        <taxon>Streptophyta</taxon>
        <taxon>Embryophyta</taxon>
        <taxon>Tracheophyta</taxon>
        <taxon>Spermatophyta</taxon>
        <taxon>Magnoliopsida</taxon>
        <taxon>eudicotyledons</taxon>
        <taxon>Gunneridae</taxon>
        <taxon>Pentapetalae</taxon>
        <taxon>asterids</taxon>
        <taxon>campanulids</taxon>
        <taxon>Apiales</taxon>
        <taxon>Apiaceae</taxon>
        <taxon>Apioideae</taxon>
        <taxon>apioid superclade</taxon>
        <taxon>Tordylieae</taxon>
        <taxon>Tordyliinae</taxon>
        <taxon>Heracleum</taxon>
    </lineage>
</organism>
<dbReference type="Gene3D" id="3.40.395.10">
    <property type="entry name" value="Adenoviral Proteinase, Chain A"/>
    <property type="match status" value="1"/>
</dbReference>
<keyword evidence="2" id="KW-0645">Protease</keyword>
<dbReference type="PANTHER" id="PTHR46468">
    <property type="entry name" value="SENTRIN-SPECIFIC PROTEASE 8"/>
    <property type="match status" value="1"/>
</dbReference>
<evidence type="ECO:0000313" key="7">
    <source>
        <dbReference type="EMBL" id="KAK1363121.1"/>
    </source>
</evidence>
<dbReference type="Proteomes" id="UP001237642">
    <property type="component" value="Unassembled WGS sequence"/>
</dbReference>
<dbReference type="GO" id="GO:0006508">
    <property type="term" value="P:proteolysis"/>
    <property type="evidence" value="ECO:0007669"/>
    <property type="project" value="UniProtKB-KW"/>
</dbReference>
<accession>A0AAD8M746</accession>
<evidence type="ECO:0000313" key="8">
    <source>
        <dbReference type="Proteomes" id="UP001237642"/>
    </source>
</evidence>
<feature type="region of interest" description="Disordered" evidence="5">
    <location>
        <begin position="304"/>
        <end position="325"/>
    </location>
</feature>
<feature type="domain" description="Ubiquitin-like protease family profile" evidence="6">
    <location>
        <begin position="2"/>
        <end position="177"/>
    </location>
</feature>
<comment type="caution">
    <text evidence="7">The sequence shown here is derived from an EMBL/GenBank/DDBJ whole genome shotgun (WGS) entry which is preliminary data.</text>
</comment>
<sequence length="391" mass="44544">MIFFKQSDLDELRNERRYLSDVFIEFYFTYLSSIHPSDSISFVPPTISYLLASLEDEDDIEDCVKPLELPSKDLIFFPVNNGGLHWSLLVYNRQLNLFAHHDSLGGLNDEEARELYDAVKDCVHESESFRYKVGFRNKRRLMEGNSSQVPRYITATTPRQTNGYDCGLYVMATAKAICKWFCAGGVREKTWEREVEKLDDNVGITMRPLVLQLIRDAKEGRLGSVSCTIEEERCVDRVEELNSEEIELYQFWADFDDPVDPKTFKDDLPTSIEAGNIVSGKTNNRITPLIKVDAFNDSEEMEHRFPSCDSTSASSSSMVEEHKPVKDASIVGKEEMENTPGTATSDCRTSGVKREYLSQWPPEGGSTIEANRGPLSFSWRNLKEKKGARRC</sequence>
<evidence type="ECO:0000256" key="1">
    <source>
        <dbReference type="ARBA" id="ARBA00005234"/>
    </source>
</evidence>
<dbReference type="EMBL" id="JAUIZM010000009">
    <property type="protein sequence ID" value="KAK1363121.1"/>
    <property type="molecule type" value="Genomic_DNA"/>
</dbReference>
<comment type="similarity">
    <text evidence="1">Belongs to the peptidase C48 family.</text>
</comment>
<dbReference type="InterPro" id="IPR044613">
    <property type="entry name" value="Nep1/2-like"/>
</dbReference>
<dbReference type="InterPro" id="IPR003653">
    <property type="entry name" value="Peptidase_C48_C"/>
</dbReference>
<feature type="compositionally biased region" description="Low complexity" evidence="5">
    <location>
        <begin position="307"/>
        <end position="317"/>
    </location>
</feature>
<dbReference type="PANTHER" id="PTHR46468:SF1">
    <property type="entry name" value="SENTRIN-SPECIFIC PROTEASE 8"/>
    <property type="match status" value="1"/>
</dbReference>
<dbReference type="SUPFAM" id="SSF54001">
    <property type="entry name" value="Cysteine proteinases"/>
    <property type="match status" value="1"/>
</dbReference>
<protein>
    <recommendedName>
        <fullName evidence="6">Ubiquitin-like protease family profile domain-containing protein</fullName>
    </recommendedName>
</protein>
<evidence type="ECO:0000256" key="5">
    <source>
        <dbReference type="SAM" id="MobiDB-lite"/>
    </source>
</evidence>
<evidence type="ECO:0000256" key="4">
    <source>
        <dbReference type="ARBA" id="ARBA00022807"/>
    </source>
</evidence>
<keyword evidence="4" id="KW-0788">Thiol protease</keyword>
<evidence type="ECO:0000256" key="3">
    <source>
        <dbReference type="ARBA" id="ARBA00022801"/>
    </source>
</evidence>
<reference evidence="7" key="2">
    <citation type="submission" date="2023-05" db="EMBL/GenBank/DDBJ databases">
        <authorList>
            <person name="Schelkunov M.I."/>
        </authorList>
    </citation>
    <scope>NUCLEOTIDE SEQUENCE</scope>
    <source>
        <strain evidence="7">Hsosn_3</strain>
        <tissue evidence="7">Leaf</tissue>
    </source>
</reference>
<reference evidence="7" key="1">
    <citation type="submission" date="2023-02" db="EMBL/GenBank/DDBJ databases">
        <title>Genome of toxic invasive species Heracleum sosnowskyi carries increased number of genes despite the absence of recent whole-genome duplications.</title>
        <authorList>
            <person name="Schelkunov M."/>
            <person name="Shtratnikova V."/>
            <person name="Makarenko M."/>
            <person name="Klepikova A."/>
            <person name="Omelchenko D."/>
            <person name="Novikova G."/>
            <person name="Obukhova E."/>
            <person name="Bogdanov V."/>
            <person name="Penin A."/>
            <person name="Logacheva M."/>
        </authorList>
    </citation>
    <scope>NUCLEOTIDE SEQUENCE</scope>
    <source>
        <strain evidence="7">Hsosn_3</strain>
        <tissue evidence="7">Leaf</tissue>
    </source>
</reference>
<dbReference type="GO" id="GO:0000338">
    <property type="term" value="P:protein deneddylation"/>
    <property type="evidence" value="ECO:0007669"/>
    <property type="project" value="TreeGrafter"/>
</dbReference>
<dbReference type="InterPro" id="IPR038765">
    <property type="entry name" value="Papain-like_cys_pep_sf"/>
</dbReference>
<keyword evidence="3" id="KW-0378">Hydrolase</keyword>
<name>A0AAD8M746_9APIA</name>